<dbReference type="GO" id="GO:0005783">
    <property type="term" value="C:endoplasmic reticulum"/>
    <property type="evidence" value="ECO:0007669"/>
    <property type="project" value="UniProtKB-SubCell"/>
</dbReference>
<dbReference type="GO" id="GO:0005794">
    <property type="term" value="C:Golgi apparatus"/>
    <property type="evidence" value="ECO:0007669"/>
    <property type="project" value="UniProtKB-SubCell"/>
</dbReference>
<dbReference type="InterPro" id="IPR007233">
    <property type="entry name" value="TRAPPC"/>
</dbReference>
<dbReference type="KEGG" id="yli:2906786"/>
<dbReference type="GeneID" id="2906786"/>
<dbReference type="OrthoDB" id="3364529at2759"/>
<name>A0A1H6PNE6_YARLL</name>
<evidence type="ECO:0000313" key="11">
    <source>
        <dbReference type="Proteomes" id="UP000256601"/>
    </source>
</evidence>
<evidence type="ECO:0000256" key="2">
    <source>
        <dbReference type="ARBA" id="ARBA00022824"/>
    </source>
</evidence>
<proteinExistence type="inferred from homology"/>
<dbReference type="GO" id="GO:0030008">
    <property type="term" value="C:TRAPP complex"/>
    <property type="evidence" value="ECO:0007669"/>
    <property type="project" value="UniProtKB-UniRule"/>
</dbReference>
<accession>A0A1H6PNE6</accession>
<comment type="subcellular location">
    <subcellularLocation>
        <location evidence="6">Endoplasmic reticulum</location>
    </subcellularLocation>
    <subcellularLocation>
        <location evidence="6">Golgi apparatus</location>
        <location evidence="6">cis-Golgi network</location>
    </subcellularLocation>
</comment>
<dbReference type="Pfam" id="PF04099">
    <property type="entry name" value="Sybindin"/>
    <property type="match status" value="1"/>
</dbReference>
<dbReference type="CDD" id="cd14855">
    <property type="entry name" value="TRAPPC1_MUM2"/>
    <property type="match status" value="1"/>
</dbReference>
<comment type="subunit">
    <text evidence="6">Part of the multisubunit transport protein particle (TRAPP) complex.</text>
</comment>
<feature type="compositionally biased region" description="Polar residues" evidence="7">
    <location>
        <begin position="44"/>
        <end position="55"/>
    </location>
</feature>
<dbReference type="Gene3D" id="3.30.450.70">
    <property type="match status" value="1"/>
</dbReference>
<reference evidence="9 11" key="2">
    <citation type="submission" date="2018-07" db="EMBL/GenBank/DDBJ databases">
        <title>Draft Genome Assemblies for Five Robust Yarrowia lipolytica Strains Exhibiting High Lipid Production and Pentose Sugar Utilization and Sugar Alcohol Secretion from Undetoxified Lignocellulosic Biomass Hydrolysates.</title>
        <authorList>
            <consortium name="DOE Joint Genome Institute"/>
            <person name="Walker C."/>
            <person name="Ryu S."/>
            <person name="Na H."/>
            <person name="Zane M."/>
            <person name="LaButti K."/>
            <person name="Lipzen A."/>
            <person name="Haridas S."/>
            <person name="Barry K."/>
            <person name="Grigoriev I.V."/>
            <person name="Quarterman J."/>
            <person name="Slininger P."/>
            <person name="Dien B."/>
            <person name="Trinh C.T."/>
        </authorList>
    </citation>
    <scope>NUCLEOTIDE SEQUENCE [LARGE SCALE GENOMIC DNA]</scope>
    <source>
        <strain evidence="9 11">YB392</strain>
    </source>
</reference>
<keyword evidence="2 6" id="KW-0256">Endoplasmic reticulum</keyword>
<dbReference type="PANTHER" id="PTHR23249:SF16">
    <property type="entry name" value="TRAFFICKING PROTEIN PARTICLE COMPLEX SUBUNIT 1"/>
    <property type="match status" value="1"/>
</dbReference>
<dbReference type="InterPro" id="IPR011012">
    <property type="entry name" value="Longin-like_dom_sf"/>
</dbReference>
<feature type="compositionally biased region" description="Low complexity" evidence="7">
    <location>
        <begin position="30"/>
        <end position="43"/>
    </location>
</feature>
<dbReference type="eggNOG" id="KOG3368">
    <property type="taxonomic scope" value="Eukaryota"/>
</dbReference>
<evidence type="ECO:0000256" key="6">
    <source>
        <dbReference type="RuleBase" id="RU366065"/>
    </source>
</evidence>
<evidence type="ECO:0000313" key="10">
    <source>
        <dbReference type="Proteomes" id="UP000182444"/>
    </source>
</evidence>
<organism evidence="8 10">
    <name type="scientific">Yarrowia lipolytica</name>
    <name type="common">Candida lipolytica</name>
    <dbReference type="NCBI Taxonomy" id="4952"/>
    <lineage>
        <taxon>Eukaryota</taxon>
        <taxon>Fungi</taxon>
        <taxon>Dikarya</taxon>
        <taxon>Ascomycota</taxon>
        <taxon>Saccharomycotina</taxon>
        <taxon>Dipodascomycetes</taxon>
        <taxon>Dipodascales</taxon>
        <taxon>Dipodascales incertae sedis</taxon>
        <taxon>Yarrowia</taxon>
    </lineage>
</organism>
<dbReference type="SMART" id="SM01399">
    <property type="entry name" value="Sybindin"/>
    <property type="match status" value="1"/>
</dbReference>
<keyword evidence="1 6" id="KW-0813">Transport</keyword>
<dbReference type="VEuPathDB" id="FungiDB:YALI1_B13917g"/>
<evidence type="ECO:0000313" key="9">
    <source>
        <dbReference type="EMBL" id="RDW28615.1"/>
    </source>
</evidence>
<dbReference type="RefSeq" id="XP_500715.2">
    <property type="nucleotide sequence ID" value="XM_500715.2"/>
</dbReference>
<feature type="region of interest" description="Disordered" evidence="7">
    <location>
        <begin position="25"/>
        <end position="58"/>
    </location>
</feature>
<dbReference type="VEuPathDB" id="FungiDB:YALI0_B10318g"/>
<reference evidence="8 10" key="1">
    <citation type="journal article" date="2016" name="PLoS ONE">
        <title>Sequence Assembly of Yarrowia lipolytica Strain W29/CLIB89 Shows Transposable Element Diversity.</title>
        <authorList>
            <person name="Magnan C."/>
            <person name="Yu J."/>
            <person name="Chang I."/>
            <person name="Jahn E."/>
            <person name="Kanomata Y."/>
            <person name="Wu J."/>
            <person name="Zeller M."/>
            <person name="Oakes M."/>
            <person name="Baldi P."/>
            <person name="Sandmeyer S."/>
        </authorList>
    </citation>
    <scope>NUCLEOTIDE SEQUENCE [LARGE SCALE GENOMIC DNA]</scope>
    <source>
        <strain evidence="8">CLIB89</strain>
        <strain evidence="10">CLIB89(W29)</strain>
    </source>
</reference>
<dbReference type="EMBL" id="KZ858951">
    <property type="protein sequence ID" value="RDW28615.1"/>
    <property type="molecule type" value="Genomic_DNA"/>
</dbReference>
<evidence type="ECO:0000256" key="3">
    <source>
        <dbReference type="ARBA" id="ARBA00022892"/>
    </source>
</evidence>
<gene>
    <name evidence="9" type="ORF">B0I71DRAFT_127056</name>
    <name evidence="8" type="ORF">YALI1_B13917g</name>
</gene>
<dbReference type="Proteomes" id="UP000182444">
    <property type="component" value="Chromosome 1B"/>
</dbReference>
<protein>
    <recommendedName>
        <fullName evidence="6">Trafficking protein particle complex subunit</fullName>
    </recommendedName>
</protein>
<dbReference type="OMA" id="GKLMYGM"/>
<evidence type="ECO:0000256" key="5">
    <source>
        <dbReference type="ARBA" id="ARBA00038167"/>
    </source>
</evidence>
<dbReference type="SUPFAM" id="SSF64356">
    <property type="entry name" value="SNARE-like"/>
    <property type="match status" value="1"/>
</dbReference>
<evidence type="ECO:0000313" key="8">
    <source>
        <dbReference type="EMBL" id="AOW01501.1"/>
    </source>
</evidence>
<sequence length="189" mass="21291">MIYSFWIFDRHSECIYTKEWSEQPTYGPTSNHSHNASISSNHSFGSAQGSVGSSRRASRIEGIPSVNTSIHPVAKRNREDDAKLIFGAVFSLRNMATKWAGENGTDSFVSFKTNKYKLHYFETPTNLKMVLLTDPSRPSLRDALHDIYVNLFVEYVIKNALSPQEFSSTNPIDNDLFNNGVDTYIKGLA</sequence>
<keyword evidence="3 6" id="KW-0931">ER-Golgi transport</keyword>
<dbReference type="PANTHER" id="PTHR23249">
    <property type="entry name" value="TRAFFICKING PROTEIN PARTICLE COMPLEX SUBUNIT"/>
    <property type="match status" value="1"/>
</dbReference>
<keyword evidence="4 6" id="KW-0333">Golgi apparatus</keyword>
<dbReference type="EMBL" id="CP017554">
    <property type="protein sequence ID" value="AOW01501.1"/>
    <property type="molecule type" value="Genomic_DNA"/>
</dbReference>
<evidence type="ECO:0000256" key="7">
    <source>
        <dbReference type="SAM" id="MobiDB-lite"/>
    </source>
</evidence>
<dbReference type="GO" id="GO:0006888">
    <property type="term" value="P:endoplasmic reticulum to Golgi vesicle-mediated transport"/>
    <property type="evidence" value="ECO:0007669"/>
    <property type="project" value="UniProtKB-UniRule"/>
</dbReference>
<comment type="similarity">
    <text evidence="5">Belongs to the TRAPP small subunits family. BET5 subfamily.</text>
</comment>
<evidence type="ECO:0000256" key="1">
    <source>
        <dbReference type="ARBA" id="ARBA00022448"/>
    </source>
</evidence>
<dbReference type="Proteomes" id="UP000256601">
    <property type="component" value="Unassembled WGS sequence"/>
</dbReference>
<dbReference type="AlphaFoldDB" id="A0A1H6PNE6"/>
<evidence type="ECO:0000256" key="4">
    <source>
        <dbReference type="ARBA" id="ARBA00023034"/>
    </source>
</evidence>